<feature type="transmembrane region" description="Helical" evidence="1">
    <location>
        <begin position="101"/>
        <end position="125"/>
    </location>
</feature>
<organism evidence="3 4">
    <name type="scientific">Bordetella genomosp. 5</name>
    <dbReference type="NCBI Taxonomy" id="1395608"/>
    <lineage>
        <taxon>Bacteria</taxon>
        <taxon>Pseudomonadati</taxon>
        <taxon>Pseudomonadota</taxon>
        <taxon>Betaproteobacteria</taxon>
        <taxon>Burkholderiales</taxon>
        <taxon>Alcaligenaceae</taxon>
        <taxon>Bordetella</taxon>
    </lineage>
</organism>
<dbReference type="PANTHER" id="PTHR31302">
    <property type="entry name" value="TRANSMEMBRANE PROTEIN WITH METALLOPHOSPHOESTERASE DOMAIN-RELATED"/>
    <property type="match status" value="1"/>
</dbReference>
<evidence type="ECO:0000259" key="2">
    <source>
        <dbReference type="Pfam" id="PF00149"/>
    </source>
</evidence>
<dbReference type="CDD" id="cd07385">
    <property type="entry name" value="MPP_YkuE_C"/>
    <property type="match status" value="1"/>
</dbReference>
<dbReference type="SUPFAM" id="SSF56300">
    <property type="entry name" value="Metallo-dependent phosphatases"/>
    <property type="match status" value="1"/>
</dbReference>
<dbReference type="PANTHER" id="PTHR31302:SF0">
    <property type="entry name" value="TRANSMEMBRANE PROTEIN WITH METALLOPHOSPHOESTERASE DOMAIN"/>
    <property type="match status" value="1"/>
</dbReference>
<dbReference type="RefSeq" id="WP_094799460.1">
    <property type="nucleotide sequence ID" value="NZ_NEVP01000004.1"/>
</dbReference>
<sequence>MFHTTFSLAFLYLLWRFVLPLPIARVWAALIAIALLVVSKMHWINDALYGNMWSFEVPYRVALLMGWLFCAFVLLFVFMLAGDLALLVTWVVRGKNARTRLGMWVSPAALFLAAVISAIGVANAIRVPEVRHIDLPIADLPESLDGFKLVQLSDTHISRLFPEAWVRQVVERTNNLSPDLILFTGDFIDGTVEDRRSDVAPLADLRAKYGVLGIPGNHEYYFDYVKWRQQIEEVGIKLLENAHVELPIGKAGLTIVGVTDAAATNYGFVGPDMEEAMRGAPTTWPVILMSHRPEGANESARAGVDLQLSGHTHGGMIVGLNQIGKYANQGFVSGMYEVGPMKLYVSNGIALWMGFPIRLGVPAEITEFTLRAAKPK</sequence>
<evidence type="ECO:0000256" key="1">
    <source>
        <dbReference type="SAM" id="Phobius"/>
    </source>
</evidence>
<keyword evidence="1" id="KW-1133">Transmembrane helix</keyword>
<feature type="domain" description="Calcineurin-like phosphoesterase" evidence="2">
    <location>
        <begin position="148"/>
        <end position="314"/>
    </location>
</feature>
<evidence type="ECO:0000313" key="3">
    <source>
        <dbReference type="EMBL" id="OZI53960.1"/>
    </source>
</evidence>
<dbReference type="InterPro" id="IPR051158">
    <property type="entry name" value="Metallophosphoesterase_sf"/>
</dbReference>
<evidence type="ECO:0000313" key="4">
    <source>
        <dbReference type="Proteomes" id="UP000216913"/>
    </source>
</evidence>
<keyword evidence="1" id="KW-0472">Membrane</keyword>
<keyword evidence="4" id="KW-1185">Reference proteome</keyword>
<dbReference type="OrthoDB" id="9780884at2"/>
<gene>
    <name evidence="3" type="ORF">CAL25_06675</name>
</gene>
<proteinExistence type="predicted"/>
<dbReference type="Gene3D" id="3.60.21.10">
    <property type="match status" value="1"/>
</dbReference>
<accession>A0A261TYA6</accession>
<comment type="caution">
    <text evidence="3">The sequence shown here is derived from an EMBL/GenBank/DDBJ whole genome shotgun (WGS) entry which is preliminary data.</text>
</comment>
<dbReference type="GO" id="GO:0016787">
    <property type="term" value="F:hydrolase activity"/>
    <property type="evidence" value="ECO:0007669"/>
    <property type="project" value="InterPro"/>
</dbReference>
<dbReference type="Proteomes" id="UP000216913">
    <property type="component" value="Unassembled WGS sequence"/>
</dbReference>
<protein>
    <submittedName>
        <fullName evidence="3">Metallophosphoesterase</fullName>
    </submittedName>
</protein>
<dbReference type="EMBL" id="NEVP01000004">
    <property type="protein sequence ID" value="OZI53960.1"/>
    <property type="molecule type" value="Genomic_DNA"/>
</dbReference>
<feature type="transmembrane region" description="Helical" evidence="1">
    <location>
        <begin position="12"/>
        <end position="38"/>
    </location>
</feature>
<dbReference type="AlphaFoldDB" id="A0A261TYA6"/>
<dbReference type="Pfam" id="PF00149">
    <property type="entry name" value="Metallophos"/>
    <property type="match status" value="1"/>
</dbReference>
<keyword evidence="1" id="KW-0812">Transmembrane</keyword>
<reference evidence="3 4" key="1">
    <citation type="submission" date="2017-05" db="EMBL/GenBank/DDBJ databases">
        <title>Complete and WGS of Bordetella genogroups.</title>
        <authorList>
            <person name="Spilker T."/>
            <person name="LiPuma J."/>
        </authorList>
    </citation>
    <scope>NUCLEOTIDE SEQUENCE [LARGE SCALE GENOMIC DNA]</scope>
    <source>
        <strain evidence="3 4">AU10456</strain>
    </source>
</reference>
<dbReference type="InterPro" id="IPR004843">
    <property type="entry name" value="Calcineurin-like_PHP"/>
</dbReference>
<feature type="transmembrane region" description="Helical" evidence="1">
    <location>
        <begin position="59"/>
        <end position="81"/>
    </location>
</feature>
<dbReference type="InterPro" id="IPR029052">
    <property type="entry name" value="Metallo-depent_PP-like"/>
</dbReference>
<name>A0A261TYA6_9BORD</name>